<dbReference type="EMBL" id="JAHUTJ010045675">
    <property type="protein sequence ID" value="MED6282299.1"/>
    <property type="molecule type" value="Genomic_DNA"/>
</dbReference>
<comment type="caution">
    <text evidence="1">The sequence shown here is derived from an EMBL/GenBank/DDBJ whole genome shotgun (WGS) entry which is preliminary data.</text>
</comment>
<dbReference type="Proteomes" id="UP001352852">
    <property type="component" value="Unassembled WGS sequence"/>
</dbReference>
<evidence type="ECO:0000313" key="2">
    <source>
        <dbReference type="Proteomes" id="UP001352852"/>
    </source>
</evidence>
<proteinExistence type="predicted"/>
<sequence>MAAAAAAADGNWGRPWCVGRSVPGALNTLVVFLRFFHLARRFWNQTCGQTGDESGGDGALTGHVAMTSVCHQYNATCSNKSAGGKHGSGSIRQFFPPFCTHAWPFRLLC</sequence>
<protein>
    <recommendedName>
        <fullName evidence="3">Secreted protein</fullName>
    </recommendedName>
</protein>
<reference evidence="1 2" key="1">
    <citation type="submission" date="2021-06" db="EMBL/GenBank/DDBJ databases">
        <authorList>
            <person name="Palmer J.M."/>
        </authorList>
    </citation>
    <scope>NUCLEOTIDE SEQUENCE [LARGE SCALE GENOMIC DNA]</scope>
    <source>
        <strain evidence="1 2">CL_MEX2019</strain>
        <tissue evidence="1">Muscle</tissue>
    </source>
</reference>
<evidence type="ECO:0000313" key="1">
    <source>
        <dbReference type="EMBL" id="MED6282299.1"/>
    </source>
</evidence>
<organism evidence="1 2">
    <name type="scientific">Characodon lateralis</name>
    <dbReference type="NCBI Taxonomy" id="208331"/>
    <lineage>
        <taxon>Eukaryota</taxon>
        <taxon>Metazoa</taxon>
        <taxon>Chordata</taxon>
        <taxon>Craniata</taxon>
        <taxon>Vertebrata</taxon>
        <taxon>Euteleostomi</taxon>
        <taxon>Actinopterygii</taxon>
        <taxon>Neopterygii</taxon>
        <taxon>Teleostei</taxon>
        <taxon>Neoteleostei</taxon>
        <taxon>Acanthomorphata</taxon>
        <taxon>Ovalentaria</taxon>
        <taxon>Atherinomorphae</taxon>
        <taxon>Cyprinodontiformes</taxon>
        <taxon>Goodeidae</taxon>
        <taxon>Characodon</taxon>
    </lineage>
</organism>
<gene>
    <name evidence="1" type="ORF">CHARACLAT_030694</name>
</gene>
<evidence type="ECO:0008006" key="3">
    <source>
        <dbReference type="Google" id="ProtNLM"/>
    </source>
</evidence>
<accession>A0ABU7E6T2</accession>
<name>A0ABU7E6T2_9TELE</name>
<keyword evidence="2" id="KW-1185">Reference proteome</keyword>